<feature type="transmembrane region" description="Helical" evidence="2">
    <location>
        <begin position="55"/>
        <end position="77"/>
    </location>
</feature>
<keyword evidence="2" id="KW-1133">Transmembrane helix</keyword>
<dbReference type="EMBL" id="KE747809">
    <property type="protein sequence ID" value="RMZ66649.1"/>
    <property type="molecule type" value="Genomic_DNA"/>
</dbReference>
<evidence type="ECO:0000256" key="2">
    <source>
        <dbReference type="SAM" id="Phobius"/>
    </source>
</evidence>
<accession>A0A3M7LWS9</accession>
<name>A0A3M7LWS9_9PLEO</name>
<dbReference type="OrthoDB" id="3761807at2759"/>
<keyword evidence="2" id="KW-0812">Transmembrane</keyword>
<evidence type="ECO:0000313" key="3">
    <source>
        <dbReference type="EMBL" id="RMZ66649.1"/>
    </source>
</evidence>
<keyword evidence="4" id="KW-1185">Reference proteome</keyword>
<dbReference type="Proteomes" id="UP000265663">
    <property type="component" value="Unassembled WGS sequence"/>
</dbReference>
<organism evidence="3 4">
    <name type="scientific">Pyrenophora seminiperda CCB06</name>
    <dbReference type="NCBI Taxonomy" id="1302712"/>
    <lineage>
        <taxon>Eukaryota</taxon>
        <taxon>Fungi</taxon>
        <taxon>Dikarya</taxon>
        <taxon>Ascomycota</taxon>
        <taxon>Pezizomycotina</taxon>
        <taxon>Dothideomycetes</taxon>
        <taxon>Pleosporomycetidae</taxon>
        <taxon>Pleosporales</taxon>
        <taxon>Pleosporineae</taxon>
        <taxon>Pleosporaceae</taxon>
        <taxon>Pyrenophora</taxon>
    </lineage>
</organism>
<evidence type="ECO:0000256" key="1">
    <source>
        <dbReference type="SAM" id="MobiDB-lite"/>
    </source>
</evidence>
<proteinExistence type="predicted"/>
<keyword evidence="2" id="KW-0472">Membrane</keyword>
<protein>
    <submittedName>
        <fullName evidence="3">Uncharacterized protein</fullName>
    </submittedName>
</protein>
<gene>
    <name evidence="3" type="ORF">GMOD_00002006</name>
</gene>
<reference evidence="3 4" key="1">
    <citation type="journal article" date="2014" name="PLoS ONE">
        <title>De novo Genome Assembly of the Fungal Plant Pathogen Pyrenophora semeniperda.</title>
        <authorList>
            <person name="Soliai M.M."/>
            <person name="Meyer S.E."/>
            <person name="Udall J.A."/>
            <person name="Elzinga D.E."/>
            <person name="Hermansen R.A."/>
            <person name="Bodily P.M."/>
            <person name="Hart A.A."/>
            <person name="Coleman C.E."/>
        </authorList>
    </citation>
    <scope>NUCLEOTIDE SEQUENCE [LARGE SCALE GENOMIC DNA]</scope>
    <source>
        <strain evidence="3 4">CCB06</strain>
        <tissue evidence="3">Mycelium</tissue>
    </source>
</reference>
<evidence type="ECO:0000313" key="4">
    <source>
        <dbReference type="Proteomes" id="UP000265663"/>
    </source>
</evidence>
<sequence length="339" mass="37254">MRWLQRKTLRFPGGCVQLWFLAHERSCLVDINKARARRGFALALTYSIATSENNLFCIISVYIITFVTISSAFGGFQTEKTAQSVFSSGERILVVRAVFPVFPIYLPKCTLVILALIIFTMYHQNNTGSPLNQATRDKLSPNRPPQFNFRNCGYDCGLGCQKASDDEGDGGGSERSSERGNETGSEGGSDDTTAVDDNDNGYLIAEWQSEDGDAEAAEDRQENMSNPNAAEHDAAAIAQSSSPGEYDAMSESLVVEPCVTSDHSPMSSVGGSVRSLSPNPGILYWITNMRPVSPLPFEYHFLHTPLRLSPQYEHCRGDPASHLVGPDRRSTSFYLIEQA</sequence>
<dbReference type="AlphaFoldDB" id="A0A3M7LWS9"/>
<feature type="region of interest" description="Disordered" evidence="1">
    <location>
        <begin position="163"/>
        <end position="198"/>
    </location>
</feature>
<feature type="transmembrane region" description="Helical" evidence="2">
    <location>
        <begin position="97"/>
        <end position="119"/>
    </location>
</feature>